<organism evidence="2 3">
    <name type="scientific">Micrococcus luteus</name>
    <name type="common">Micrococcus lysodeikticus</name>
    <dbReference type="NCBI Taxonomy" id="1270"/>
    <lineage>
        <taxon>Bacteria</taxon>
        <taxon>Bacillati</taxon>
        <taxon>Actinomycetota</taxon>
        <taxon>Actinomycetes</taxon>
        <taxon>Micrococcales</taxon>
        <taxon>Micrococcaceae</taxon>
        <taxon>Micrococcus</taxon>
    </lineage>
</organism>
<name>A0ABD7M5T4_MICLU</name>
<keyword evidence="1" id="KW-0472">Membrane</keyword>
<dbReference type="AlphaFoldDB" id="A0ABD7M5T4"/>
<gene>
    <name evidence="2" type="ORF">SAMN04487849_101321</name>
</gene>
<keyword evidence="1" id="KW-1133">Transmembrane helix</keyword>
<protein>
    <submittedName>
        <fullName evidence="2">Uncharacterized protein</fullName>
    </submittedName>
</protein>
<feature type="transmembrane region" description="Helical" evidence="1">
    <location>
        <begin position="33"/>
        <end position="55"/>
    </location>
</feature>
<keyword evidence="1" id="KW-0812">Transmembrane</keyword>
<evidence type="ECO:0000313" key="2">
    <source>
        <dbReference type="EMBL" id="SHL33496.1"/>
    </source>
</evidence>
<dbReference type="RefSeq" id="WP_073115778.1">
    <property type="nucleotide sequence ID" value="NZ_CABIZL010000001.1"/>
</dbReference>
<reference evidence="2 3" key="1">
    <citation type="submission" date="2016-11" db="EMBL/GenBank/DDBJ databases">
        <authorList>
            <person name="Varghese N."/>
            <person name="Submissions S."/>
        </authorList>
    </citation>
    <scope>NUCLEOTIDE SEQUENCE [LARGE SCALE GENOMIC DNA]</scope>
    <source>
        <strain evidence="2 3">VTM4R57</strain>
    </source>
</reference>
<proteinExistence type="predicted"/>
<dbReference type="Proteomes" id="UP000184253">
    <property type="component" value="Unassembled WGS sequence"/>
</dbReference>
<comment type="caution">
    <text evidence="2">The sequence shown here is derived from an EMBL/GenBank/DDBJ whole genome shotgun (WGS) entry which is preliminary data.</text>
</comment>
<accession>A0ABD7M5T4</accession>
<evidence type="ECO:0000256" key="1">
    <source>
        <dbReference type="SAM" id="Phobius"/>
    </source>
</evidence>
<evidence type="ECO:0000313" key="3">
    <source>
        <dbReference type="Proteomes" id="UP000184253"/>
    </source>
</evidence>
<sequence length="61" mass="6251">MADTDFSAEIDSLRHTLASIEQVSDLDGIAPSAGYVFAAAAGFVLVLLAALATVARGRRSA</sequence>
<dbReference type="EMBL" id="FRCE01000001">
    <property type="protein sequence ID" value="SHL33496.1"/>
    <property type="molecule type" value="Genomic_DNA"/>
</dbReference>